<dbReference type="HOGENOM" id="CLU_403317_0_0_1"/>
<evidence type="ECO:0000259" key="4">
    <source>
        <dbReference type="Pfam" id="PF12572"/>
    </source>
</evidence>
<dbReference type="Gene3D" id="3.40.630.10">
    <property type="entry name" value="Zn peptidases"/>
    <property type="match status" value="1"/>
</dbReference>
<evidence type="ECO:0000256" key="1">
    <source>
        <dbReference type="ARBA" id="ARBA00006247"/>
    </source>
</evidence>
<dbReference type="SUPFAM" id="SSF53187">
    <property type="entry name" value="Zn-dependent exopeptidases"/>
    <property type="match status" value="1"/>
</dbReference>
<dbReference type="Pfam" id="PF01546">
    <property type="entry name" value="Peptidase_M20"/>
    <property type="match status" value="1"/>
</dbReference>
<dbReference type="CDD" id="cd05664">
    <property type="entry name" value="M20_Acy1-like"/>
    <property type="match status" value="1"/>
</dbReference>
<dbReference type="NCBIfam" id="TIGR01891">
    <property type="entry name" value="amidohydrolases"/>
    <property type="match status" value="1"/>
</dbReference>
<sequence length="682" mass="74424">MGSPGASKRKYEHDQSDRDAATTTEDTGKRSRTIGPSLPPALAEKSASEDGSDSESSDDSDDIGPSMPPAGGTQSGSARASRDIDDAVGNHSNEQQAVPPVSVQSRRDEWMLAPPDQGDWTSRVDPTKLRNRKFNTGRSARGAPASHDSSTPWTETPEQKRRRLENEVMGIQQPASSASREPSSSKSASDKLMEKRLQSYSDKSQRKALYKEHQETANADKEQDDPSARPFDREKDIAGPGTIKKKLSFITYCPQYFQQAYTMAQASVSNILKSASLDLGPYEELYKYFHAHPELSQREESTSQKVAAHLSQLNAYEIYINIGGYGLAGVLRNGPGKTILLRADMDALPVKELTGLPYESSVTMRDAEGVEKPVMHACGHDMHMTCLLAAAETLANIRRAWSGTLIVLFQPDEERGGGAQAMVDDGLYSKVPLPDYVFGQHVMRMRAGRVGLRPGTIMAAADSLKITVYGRGGHGSQPHQTVDPALLAAHIVVRLQGIVSREVDPSDLAVVTVGSLQAGQTENIIADKAEIGLDFRTVKLETRQKIISAIQRIVEAECTASGSPKRPVFTPTRRFPLTSNDENVTSQLAASFETHFEDFDADTPRTNISEDFSILGTSQDLPCCFWHIGCIDPELWDKAQRGGSEIEEIPGNHSALFAPVIQPTMRVGVDTLCLAVLTFLKK</sequence>
<dbReference type="FunFam" id="3.30.70.360:FF:000017">
    <property type="entry name" value="Amidohydrolase, putative"/>
    <property type="match status" value="1"/>
</dbReference>
<dbReference type="OrthoDB" id="6119954at2759"/>
<dbReference type="InterPro" id="IPR017439">
    <property type="entry name" value="Amidohydrolase"/>
</dbReference>
<dbReference type="Gene3D" id="3.30.70.360">
    <property type="match status" value="1"/>
</dbReference>
<dbReference type="PANTHER" id="PTHR11014:SF63">
    <property type="entry name" value="METALLOPEPTIDASE, PUTATIVE (AFU_ORTHOLOGUE AFUA_6G09600)-RELATED"/>
    <property type="match status" value="1"/>
</dbReference>
<reference evidence="6" key="1">
    <citation type="journal article" date="2014" name="Genome Announc.">
        <title>Draft genome sequence of the formaldehyde-resistant fungus Byssochlamys spectabilis No. 5 (anamorph Paecilomyces variotii No. 5) (NBRC109023).</title>
        <authorList>
            <person name="Oka T."/>
            <person name="Ekino K."/>
            <person name="Fukuda K."/>
            <person name="Nomura Y."/>
        </authorList>
    </citation>
    <scope>NUCLEOTIDE SEQUENCE [LARGE SCALE GENOMIC DNA]</scope>
    <source>
        <strain evidence="6">No. 5 / NBRC 109023</strain>
    </source>
</reference>
<proteinExistence type="inferred from homology"/>
<dbReference type="Pfam" id="PF07687">
    <property type="entry name" value="M20_dimer"/>
    <property type="match status" value="1"/>
</dbReference>
<dbReference type="AlphaFoldDB" id="V5FVL0"/>
<dbReference type="GO" id="GO:0016787">
    <property type="term" value="F:hydrolase activity"/>
    <property type="evidence" value="ECO:0007669"/>
    <property type="project" value="UniProtKB-KW"/>
</dbReference>
<evidence type="ECO:0000256" key="2">
    <source>
        <dbReference type="SAM" id="MobiDB-lite"/>
    </source>
</evidence>
<keyword evidence="6" id="KW-1185">Reference proteome</keyword>
<dbReference type="PANTHER" id="PTHR11014">
    <property type="entry name" value="PEPTIDASE M20 FAMILY MEMBER"/>
    <property type="match status" value="1"/>
</dbReference>
<feature type="compositionally biased region" description="Basic and acidic residues" evidence="2">
    <location>
        <begin position="188"/>
        <end position="237"/>
    </location>
</feature>
<dbReference type="EMBL" id="BAUL01000035">
    <property type="protein sequence ID" value="GAD92637.1"/>
    <property type="molecule type" value="Genomic_DNA"/>
</dbReference>
<protein>
    <submittedName>
        <fullName evidence="5">Amidohydrolase</fullName>
    </submittedName>
</protein>
<dbReference type="InterPro" id="IPR036264">
    <property type="entry name" value="Bact_exopeptidase_dim_dom"/>
</dbReference>
<keyword evidence="5" id="KW-0378">Hydrolase</keyword>
<feature type="domain" description="Peptidase M20 dimerisation" evidence="3">
    <location>
        <begin position="463"/>
        <end position="558"/>
    </location>
</feature>
<evidence type="ECO:0000313" key="6">
    <source>
        <dbReference type="Proteomes" id="UP000018001"/>
    </source>
</evidence>
<dbReference type="SUPFAM" id="SSF55031">
    <property type="entry name" value="Bacterial exopeptidase dimerisation domain"/>
    <property type="match status" value="1"/>
</dbReference>
<feature type="region of interest" description="Disordered" evidence="2">
    <location>
        <begin position="1"/>
        <end position="239"/>
    </location>
</feature>
<dbReference type="InterPro" id="IPR011650">
    <property type="entry name" value="Peptidase_M20_dimer"/>
</dbReference>
<dbReference type="eggNOG" id="ENOG502QQEM">
    <property type="taxonomic scope" value="Eukaryota"/>
</dbReference>
<feature type="compositionally biased region" description="Low complexity" evidence="2">
    <location>
        <begin position="175"/>
        <end position="187"/>
    </location>
</feature>
<name>V5FVL0_BYSSN</name>
<feature type="domain" description="DUF3752" evidence="4">
    <location>
        <begin position="114"/>
        <end position="245"/>
    </location>
</feature>
<comment type="similarity">
    <text evidence="1">Belongs to the peptidase M20A family.</text>
</comment>
<dbReference type="Pfam" id="PF12572">
    <property type="entry name" value="DUF3752"/>
    <property type="match status" value="1"/>
</dbReference>
<dbReference type="InterPro" id="IPR022226">
    <property type="entry name" value="DUF3752"/>
</dbReference>
<feature type="compositionally biased region" description="Acidic residues" evidence="2">
    <location>
        <begin position="50"/>
        <end position="62"/>
    </location>
</feature>
<feature type="compositionally biased region" description="Basic and acidic residues" evidence="2">
    <location>
        <begin position="9"/>
        <end position="20"/>
    </location>
</feature>
<feature type="compositionally biased region" description="Polar residues" evidence="2">
    <location>
        <begin position="147"/>
        <end position="156"/>
    </location>
</feature>
<evidence type="ECO:0000259" key="3">
    <source>
        <dbReference type="Pfam" id="PF07687"/>
    </source>
</evidence>
<dbReference type="InterPro" id="IPR002933">
    <property type="entry name" value="Peptidase_M20"/>
</dbReference>
<gene>
    <name evidence="5" type="ORF">PVAR5_1230</name>
</gene>
<evidence type="ECO:0000313" key="5">
    <source>
        <dbReference type="EMBL" id="GAD92637.1"/>
    </source>
</evidence>
<dbReference type="Proteomes" id="UP000018001">
    <property type="component" value="Unassembled WGS sequence"/>
</dbReference>
<accession>V5FVL0</accession>
<dbReference type="InParanoid" id="V5FVL0"/>
<comment type="caution">
    <text evidence="5">The sequence shown here is derived from an EMBL/GenBank/DDBJ whole genome shotgun (WGS) entry which is preliminary data.</text>
</comment>
<organism evidence="5 6">
    <name type="scientific">Byssochlamys spectabilis (strain No. 5 / NBRC 109023)</name>
    <name type="common">Paecilomyces variotii</name>
    <dbReference type="NCBI Taxonomy" id="1356009"/>
    <lineage>
        <taxon>Eukaryota</taxon>
        <taxon>Fungi</taxon>
        <taxon>Dikarya</taxon>
        <taxon>Ascomycota</taxon>
        <taxon>Pezizomycotina</taxon>
        <taxon>Eurotiomycetes</taxon>
        <taxon>Eurotiomycetidae</taxon>
        <taxon>Eurotiales</taxon>
        <taxon>Thermoascaceae</taxon>
        <taxon>Paecilomyces</taxon>
    </lineage>
</organism>